<reference evidence="3 4" key="1">
    <citation type="submission" date="2017-08" db="EMBL/GenBank/DDBJ databases">
        <authorList>
            <person name="de Groot N.N."/>
        </authorList>
    </citation>
    <scope>NUCLEOTIDE SEQUENCE [LARGE SCALE GENOMIC DNA]</scope>
    <source>
        <strain evidence="3 4">HM2</strain>
    </source>
</reference>
<dbReference type="AlphaFoldDB" id="A0A380RTU3"/>
<evidence type="ECO:0000256" key="1">
    <source>
        <dbReference type="ARBA" id="ARBA00007435"/>
    </source>
</evidence>
<feature type="domain" description="GIY-YIG" evidence="2">
    <location>
        <begin position="7"/>
        <end position="83"/>
    </location>
</feature>
<accession>A0A380RTU3</accession>
<dbReference type="SUPFAM" id="SSF82771">
    <property type="entry name" value="GIY-YIG endonuclease"/>
    <property type="match status" value="1"/>
</dbReference>
<dbReference type="PANTHER" id="PTHR34477">
    <property type="entry name" value="UPF0213 PROTEIN YHBQ"/>
    <property type="match status" value="1"/>
</dbReference>
<comment type="similarity">
    <text evidence="1">Belongs to the UPF0213 family.</text>
</comment>
<evidence type="ECO:0000313" key="4">
    <source>
        <dbReference type="Proteomes" id="UP000255423"/>
    </source>
</evidence>
<keyword evidence="3" id="KW-0255">Endonuclease</keyword>
<evidence type="ECO:0000313" key="3">
    <source>
        <dbReference type="EMBL" id="SUQ18926.1"/>
    </source>
</evidence>
<organism evidence="3 4">
    <name type="scientific">Fibrobacter succinogenes</name>
    <name type="common">Bacteroides succinogenes</name>
    <dbReference type="NCBI Taxonomy" id="833"/>
    <lineage>
        <taxon>Bacteria</taxon>
        <taxon>Pseudomonadati</taxon>
        <taxon>Fibrobacterota</taxon>
        <taxon>Fibrobacteria</taxon>
        <taxon>Fibrobacterales</taxon>
        <taxon>Fibrobacteraceae</taxon>
        <taxon>Fibrobacter</taxon>
    </lineage>
</organism>
<keyword evidence="3" id="KW-0540">Nuclease</keyword>
<dbReference type="EMBL" id="UHJL01000001">
    <property type="protein sequence ID" value="SUQ18926.1"/>
    <property type="molecule type" value="Genomic_DNA"/>
</dbReference>
<dbReference type="InterPro" id="IPR050190">
    <property type="entry name" value="UPF0213_domain"/>
</dbReference>
<dbReference type="Proteomes" id="UP000255423">
    <property type="component" value="Unassembled WGS sequence"/>
</dbReference>
<keyword evidence="3" id="KW-0378">Hydrolase</keyword>
<proteinExistence type="inferred from homology"/>
<name>A0A380RTU3_FIBSU</name>
<dbReference type="SMART" id="SM00465">
    <property type="entry name" value="GIYc"/>
    <property type="match status" value="1"/>
</dbReference>
<dbReference type="InterPro" id="IPR000305">
    <property type="entry name" value="GIY-YIG_endonuc"/>
</dbReference>
<evidence type="ECO:0000259" key="2">
    <source>
        <dbReference type="PROSITE" id="PS50164"/>
    </source>
</evidence>
<dbReference type="CDD" id="cd10448">
    <property type="entry name" value="GIY-YIG_unchar_3"/>
    <property type="match status" value="1"/>
</dbReference>
<dbReference type="PANTHER" id="PTHR34477:SF5">
    <property type="entry name" value="BSL5627 PROTEIN"/>
    <property type="match status" value="1"/>
</dbReference>
<dbReference type="PROSITE" id="PS50164">
    <property type="entry name" value="GIY_YIG"/>
    <property type="match status" value="1"/>
</dbReference>
<dbReference type="GO" id="GO:0004519">
    <property type="term" value="F:endonuclease activity"/>
    <property type="evidence" value="ECO:0007669"/>
    <property type="project" value="UniProtKB-KW"/>
</dbReference>
<protein>
    <submittedName>
        <fullName evidence="3">Putative endonuclease</fullName>
    </submittedName>
</protein>
<sequence length="100" mass="11889">MSINMQKKGFTYILFNKKNGTLYVGVTSDLKKRVLEHKSKIIPGFTKKYNVDKLGYFEELTSIRFAIEREKKLKRLHRCDKIRLIESVNSEWKDLFELMA</sequence>
<gene>
    <name evidence="3" type="ORF">SAMN05661053_0148</name>
</gene>
<dbReference type="Pfam" id="PF01541">
    <property type="entry name" value="GIY-YIG"/>
    <property type="match status" value="1"/>
</dbReference>
<dbReference type="InterPro" id="IPR035901">
    <property type="entry name" value="GIY-YIG_endonuc_sf"/>
</dbReference>
<dbReference type="Gene3D" id="3.40.1440.10">
    <property type="entry name" value="GIY-YIG endonuclease"/>
    <property type="match status" value="1"/>
</dbReference>